<feature type="transmembrane region" description="Helical" evidence="9">
    <location>
        <begin position="31"/>
        <end position="48"/>
    </location>
</feature>
<evidence type="ECO:0000256" key="8">
    <source>
        <dbReference type="SAM" id="MobiDB-lite"/>
    </source>
</evidence>
<dbReference type="Proteomes" id="UP000247099">
    <property type="component" value="Unassembled WGS sequence"/>
</dbReference>
<accession>A0A317ZMT3</accession>
<feature type="transmembrane region" description="Helical" evidence="9">
    <location>
        <begin position="396"/>
        <end position="413"/>
    </location>
</feature>
<dbReference type="PANTHER" id="PTHR33908">
    <property type="entry name" value="MANNOSYLTRANSFERASE YKCB-RELATED"/>
    <property type="match status" value="1"/>
</dbReference>
<evidence type="ECO:0000313" key="11">
    <source>
        <dbReference type="Proteomes" id="UP000247099"/>
    </source>
</evidence>
<feature type="transmembrane region" description="Helical" evidence="9">
    <location>
        <begin position="151"/>
        <end position="170"/>
    </location>
</feature>
<name>A0A317ZMT3_9BACT</name>
<feature type="transmembrane region" description="Helical" evidence="9">
    <location>
        <begin position="420"/>
        <end position="438"/>
    </location>
</feature>
<feature type="transmembrane region" description="Helical" evidence="9">
    <location>
        <begin position="266"/>
        <end position="285"/>
    </location>
</feature>
<keyword evidence="6 9" id="KW-1133">Transmembrane helix</keyword>
<evidence type="ECO:0000313" key="10">
    <source>
        <dbReference type="EMBL" id="PXA05553.1"/>
    </source>
</evidence>
<keyword evidence="5 9" id="KW-0812">Transmembrane</keyword>
<evidence type="ECO:0000256" key="1">
    <source>
        <dbReference type="ARBA" id="ARBA00004651"/>
    </source>
</evidence>
<feature type="region of interest" description="Disordered" evidence="8">
    <location>
        <begin position="575"/>
        <end position="599"/>
    </location>
</feature>
<reference evidence="10 11" key="1">
    <citation type="submission" date="2018-05" db="EMBL/GenBank/DDBJ databases">
        <title>Coraliomargarita sinensis sp. nov., isolated from a marine solar saltern.</title>
        <authorList>
            <person name="Zhou L.Y."/>
        </authorList>
    </citation>
    <scope>NUCLEOTIDE SEQUENCE [LARGE SCALE GENOMIC DNA]</scope>
    <source>
        <strain evidence="10 11">WN38</strain>
    </source>
</reference>
<dbReference type="GO" id="GO:0005886">
    <property type="term" value="C:plasma membrane"/>
    <property type="evidence" value="ECO:0007669"/>
    <property type="project" value="UniProtKB-SubCell"/>
</dbReference>
<evidence type="ECO:0000256" key="6">
    <source>
        <dbReference type="ARBA" id="ARBA00022989"/>
    </source>
</evidence>
<feature type="transmembrane region" description="Helical" evidence="9">
    <location>
        <begin position="240"/>
        <end position="260"/>
    </location>
</feature>
<dbReference type="InParanoid" id="A0A317ZMT3"/>
<evidence type="ECO:0008006" key="12">
    <source>
        <dbReference type="Google" id="ProtNLM"/>
    </source>
</evidence>
<feature type="transmembrane region" description="Helical" evidence="9">
    <location>
        <begin position="361"/>
        <end position="384"/>
    </location>
</feature>
<dbReference type="InterPro" id="IPR050297">
    <property type="entry name" value="LipidA_mod_glycosyltrf_83"/>
</dbReference>
<evidence type="ECO:0000256" key="2">
    <source>
        <dbReference type="ARBA" id="ARBA00022475"/>
    </source>
</evidence>
<keyword evidence="2" id="KW-1003">Cell membrane</keyword>
<dbReference type="GO" id="GO:0009103">
    <property type="term" value="P:lipopolysaccharide biosynthetic process"/>
    <property type="evidence" value="ECO:0007669"/>
    <property type="project" value="UniProtKB-ARBA"/>
</dbReference>
<evidence type="ECO:0000256" key="5">
    <source>
        <dbReference type="ARBA" id="ARBA00022692"/>
    </source>
</evidence>
<dbReference type="PANTHER" id="PTHR33908:SF11">
    <property type="entry name" value="MEMBRANE PROTEIN"/>
    <property type="match status" value="1"/>
</dbReference>
<protein>
    <recommendedName>
        <fullName evidence="12">Glycosyltransferase RgtA/B/C/D-like domain-containing protein</fullName>
    </recommendedName>
</protein>
<keyword evidence="3" id="KW-0328">Glycosyltransferase</keyword>
<keyword evidence="7 9" id="KW-0472">Membrane</keyword>
<feature type="transmembrane region" description="Helical" evidence="9">
    <location>
        <begin position="202"/>
        <end position="219"/>
    </location>
</feature>
<comment type="caution">
    <text evidence="10">The sequence shown here is derived from an EMBL/GenBank/DDBJ whole genome shotgun (WGS) entry which is preliminary data.</text>
</comment>
<keyword evidence="11" id="KW-1185">Reference proteome</keyword>
<evidence type="ECO:0000256" key="9">
    <source>
        <dbReference type="SAM" id="Phobius"/>
    </source>
</evidence>
<gene>
    <name evidence="10" type="ORF">DDZ13_01385</name>
</gene>
<feature type="transmembrane region" description="Helical" evidence="9">
    <location>
        <begin position="328"/>
        <end position="349"/>
    </location>
</feature>
<proteinExistence type="predicted"/>
<dbReference type="GO" id="GO:0016763">
    <property type="term" value="F:pentosyltransferase activity"/>
    <property type="evidence" value="ECO:0007669"/>
    <property type="project" value="TreeGrafter"/>
</dbReference>
<organism evidence="10 11">
    <name type="scientific">Coraliomargarita sinensis</name>
    <dbReference type="NCBI Taxonomy" id="2174842"/>
    <lineage>
        <taxon>Bacteria</taxon>
        <taxon>Pseudomonadati</taxon>
        <taxon>Verrucomicrobiota</taxon>
        <taxon>Opitutia</taxon>
        <taxon>Puniceicoccales</taxon>
        <taxon>Coraliomargaritaceae</taxon>
        <taxon>Coraliomargarita</taxon>
    </lineage>
</organism>
<evidence type="ECO:0000256" key="7">
    <source>
        <dbReference type="ARBA" id="ARBA00023136"/>
    </source>
</evidence>
<sequence length="599" mass="67771">MIALLALGIIGSLYAFWGASPETAVWIVNKTGYYFAVIITLLFGYSVLRIVRFEIPKGPHLIYLSGGVLLAVYVVFLHGELGPKIAMDDYTLSSTAKSLSMEREVEVLTQGRNFNEYFIRVDSHVDKRPWLYPFAVSVVHDLTGYRLINGFLVNAGFAIILLALTALFGYRVGGLPVGILGPFLWASLPLLSQNATGGGLDMLNLLMLFVVILCGIYYIEKPERGRLNMLVLGMVLLSYTRYESVLFWLPVLIVVAIGWLREKQVILSYGFSAAPALLFGLAALLNHNYNNPRFWELPNAELSRFSSEYLIPNLYGAFYFFLNPGDELANSFLLGLAGIPFLVLFILRSVDKIKKHQSDRFQATALLIFGIGIVGHFIFIMAFYHGQLDNRITSRFSLPLYLLFVVSIVVVLAKRPPWRPTWWVVSIIVIVSMLGFTLPNKAKGIYSKSNFVVRETEWLMKHADRLFKPKSLVVDTNAIIWTLYEWHSINPSEAVSNRGRLSRERARRKLPEIYWIERSRAVFDEDKKVTFKPNYHAEGFEKILIAEKSFSPLRITRIYRVGTIEGELSEAKVPFGNDTKGQDGEQSYQKVTEGLGTIE</sequence>
<dbReference type="EMBL" id="QHJQ01000001">
    <property type="protein sequence ID" value="PXA05553.1"/>
    <property type="molecule type" value="Genomic_DNA"/>
</dbReference>
<dbReference type="AlphaFoldDB" id="A0A317ZMT3"/>
<comment type="subcellular location">
    <subcellularLocation>
        <location evidence="1">Cell membrane</location>
        <topology evidence="1">Multi-pass membrane protein</topology>
    </subcellularLocation>
</comment>
<evidence type="ECO:0000256" key="3">
    <source>
        <dbReference type="ARBA" id="ARBA00022676"/>
    </source>
</evidence>
<evidence type="ECO:0000256" key="4">
    <source>
        <dbReference type="ARBA" id="ARBA00022679"/>
    </source>
</evidence>
<feature type="transmembrane region" description="Helical" evidence="9">
    <location>
        <begin position="60"/>
        <end position="79"/>
    </location>
</feature>
<keyword evidence="4" id="KW-0808">Transferase</keyword>